<proteinExistence type="predicted"/>
<dbReference type="SUPFAM" id="SSF53335">
    <property type="entry name" value="S-adenosyl-L-methionine-dependent methyltransferases"/>
    <property type="match status" value="1"/>
</dbReference>
<comment type="caution">
    <text evidence="2">The sequence shown here is derived from an EMBL/GenBank/DDBJ whole genome shotgun (WGS) entry which is preliminary data.</text>
</comment>
<dbReference type="AlphaFoldDB" id="A0A7C5L8H4"/>
<reference evidence="2" key="1">
    <citation type="journal article" date="2020" name="mSystems">
        <title>Genome- and Community-Level Interaction Insights into Carbon Utilization and Element Cycling Functions of Hydrothermarchaeota in Hydrothermal Sediment.</title>
        <authorList>
            <person name="Zhou Z."/>
            <person name="Liu Y."/>
            <person name="Xu W."/>
            <person name="Pan J."/>
            <person name="Luo Z.H."/>
            <person name="Li M."/>
        </authorList>
    </citation>
    <scope>NUCLEOTIDE SEQUENCE [LARGE SCALE GENOMIC DNA]</scope>
    <source>
        <strain evidence="2">SpSt-1056</strain>
    </source>
</reference>
<dbReference type="GO" id="GO:0032259">
    <property type="term" value="P:methylation"/>
    <property type="evidence" value="ECO:0007669"/>
    <property type="project" value="UniProtKB-KW"/>
</dbReference>
<accession>A0A7C5L8H4</accession>
<name>A0A7C5L8H4_CALS0</name>
<evidence type="ECO:0000259" key="1">
    <source>
        <dbReference type="Pfam" id="PF08241"/>
    </source>
</evidence>
<sequence length="164" mass="17926">MNVADLLAKTGLVGRVLFVGQAEQASSLAEKLGLREVYVADTNHEALERKAKSDGGVKVLPVYTRVIERFVDLPSSSLDAVVSFYALEKALNKRAFMTEARRVLRAGGKLVIACKLKTFLRKKGLGKKDLKKLLEVDGFTVESKNLSWDEAFIVLVKSGSQQGG</sequence>
<keyword evidence="2" id="KW-0489">Methyltransferase</keyword>
<keyword evidence="2" id="KW-0808">Transferase</keyword>
<dbReference type="Pfam" id="PF08241">
    <property type="entry name" value="Methyltransf_11"/>
    <property type="match status" value="1"/>
</dbReference>
<feature type="domain" description="Methyltransferase type 11" evidence="1">
    <location>
        <begin position="20"/>
        <end position="112"/>
    </location>
</feature>
<evidence type="ECO:0000313" key="2">
    <source>
        <dbReference type="EMBL" id="HHK67598.1"/>
    </source>
</evidence>
<organism evidence="2">
    <name type="scientific">Caldiarchaeum subterraneum</name>
    <dbReference type="NCBI Taxonomy" id="311458"/>
    <lineage>
        <taxon>Archaea</taxon>
        <taxon>Nitrososphaerota</taxon>
        <taxon>Candidatus Caldarchaeales</taxon>
        <taxon>Candidatus Caldarchaeaceae</taxon>
        <taxon>Candidatus Caldarchaeum</taxon>
    </lineage>
</organism>
<dbReference type="InterPro" id="IPR013216">
    <property type="entry name" value="Methyltransf_11"/>
</dbReference>
<dbReference type="Gene3D" id="3.40.50.150">
    <property type="entry name" value="Vaccinia Virus protein VP39"/>
    <property type="match status" value="1"/>
</dbReference>
<gene>
    <name evidence="2" type="ORF">ENM11_00365</name>
</gene>
<dbReference type="EMBL" id="DRWN01000005">
    <property type="protein sequence ID" value="HHK67598.1"/>
    <property type="molecule type" value="Genomic_DNA"/>
</dbReference>
<dbReference type="GO" id="GO:0008757">
    <property type="term" value="F:S-adenosylmethionine-dependent methyltransferase activity"/>
    <property type="evidence" value="ECO:0007669"/>
    <property type="project" value="InterPro"/>
</dbReference>
<protein>
    <submittedName>
        <fullName evidence="2">Methyltransferase domain-containing protein</fullName>
    </submittedName>
</protein>
<dbReference type="InterPro" id="IPR029063">
    <property type="entry name" value="SAM-dependent_MTases_sf"/>
</dbReference>